<evidence type="ECO:0000256" key="1">
    <source>
        <dbReference type="SAM" id="MobiDB-lite"/>
    </source>
</evidence>
<dbReference type="AlphaFoldDB" id="A0A5B7EEM1"/>
<feature type="region of interest" description="Disordered" evidence="1">
    <location>
        <begin position="1"/>
        <end position="54"/>
    </location>
</feature>
<dbReference type="EMBL" id="VSRR010002530">
    <property type="protein sequence ID" value="MPC31928.1"/>
    <property type="molecule type" value="Genomic_DNA"/>
</dbReference>
<feature type="compositionally biased region" description="Polar residues" evidence="1">
    <location>
        <begin position="30"/>
        <end position="54"/>
    </location>
</feature>
<keyword evidence="3" id="KW-1185">Reference proteome</keyword>
<dbReference type="Proteomes" id="UP000324222">
    <property type="component" value="Unassembled WGS sequence"/>
</dbReference>
<reference evidence="2 3" key="1">
    <citation type="submission" date="2019-05" db="EMBL/GenBank/DDBJ databases">
        <title>Another draft genome of Portunus trituberculatus and its Hox gene families provides insights of decapod evolution.</title>
        <authorList>
            <person name="Jeong J.-H."/>
            <person name="Song I."/>
            <person name="Kim S."/>
            <person name="Choi T."/>
            <person name="Kim D."/>
            <person name="Ryu S."/>
            <person name="Kim W."/>
        </authorList>
    </citation>
    <scope>NUCLEOTIDE SEQUENCE [LARGE SCALE GENOMIC DNA]</scope>
    <source>
        <tissue evidence="2">Muscle</tissue>
    </source>
</reference>
<organism evidence="2 3">
    <name type="scientific">Portunus trituberculatus</name>
    <name type="common">Swimming crab</name>
    <name type="synonym">Neptunus trituberculatus</name>
    <dbReference type="NCBI Taxonomy" id="210409"/>
    <lineage>
        <taxon>Eukaryota</taxon>
        <taxon>Metazoa</taxon>
        <taxon>Ecdysozoa</taxon>
        <taxon>Arthropoda</taxon>
        <taxon>Crustacea</taxon>
        <taxon>Multicrustacea</taxon>
        <taxon>Malacostraca</taxon>
        <taxon>Eumalacostraca</taxon>
        <taxon>Eucarida</taxon>
        <taxon>Decapoda</taxon>
        <taxon>Pleocyemata</taxon>
        <taxon>Brachyura</taxon>
        <taxon>Eubrachyura</taxon>
        <taxon>Portunoidea</taxon>
        <taxon>Portunidae</taxon>
        <taxon>Portuninae</taxon>
        <taxon>Portunus</taxon>
    </lineage>
</organism>
<sequence>MSLPPASTPRRVPWRRGDKAARVSERAARGQQSSGNNGTIHCQPSQPLQGAQRPSSVWMAHSALTGLCFSCHEGLIKVLSPRCLGAAHPSLDEK</sequence>
<proteinExistence type="predicted"/>
<protein>
    <submittedName>
        <fullName evidence="2">Uncharacterized protein</fullName>
    </submittedName>
</protein>
<name>A0A5B7EEM1_PORTR</name>
<evidence type="ECO:0000313" key="2">
    <source>
        <dbReference type="EMBL" id="MPC31928.1"/>
    </source>
</evidence>
<evidence type="ECO:0000313" key="3">
    <source>
        <dbReference type="Proteomes" id="UP000324222"/>
    </source>
</evidence>
<comment type="caution">
    <text evidence="2">The sequence shown here is derived from an EMBL/GenBank/DDBJ whole genome shotgun (WGS) entry which is preliminary data.</text>
</comment>
<accession>A0A5B7EEM1</accession>
<gene>
    <name evidence="2" type="ORF">E2C01_025228</name>
</gene>
<feature type="compositionally biased region" description="Basic and acidic residues" evidence="1">
    <location>
        <begin position="15"/>
        <end position="28"/>
    </location>
</feature>